<comment type="caution">
    <text evidence="2">The sequence shown here is derived from an EMBL/GenBank/DDBJ whole genome shotgun (WGS) entry which is preliminary data.</text>
</comment>
<proteinExistence type="predicted"/>
<sequence>MDGFKKRLSESVQLRLSVSLSLVILAVAIIAGIFAFVSALDEAHEMQDETLRQVAVLFDRQQMTLQYSKNAAIEGDDEESRVIIQYLADGARAAHDDDTSTPLAVPTTLPDGFSTLDV</sequence>
<protein>
    <submittedName>
        <fullName evidence="2">Sensor histidine kinase</fullName>
    </submittedName>
</protein>
<organism evidence="2 3">
    <name type="scientific">Pseudomonas syringae pv. actinidiae ICMP 19096</name>
    <dbReference type="NCBI Taxonomy" id="1194405"/>
    <lineage>
        <taxon>Bacteria</taxon>
        <taxon>Pseudomonadati</taxon>
        <taxon>Pseudomonadota</taxon>
        <taxon>Gammaproteobacteria</taxon>
        <taxon>Pseudomonadales</taxon>
        <taxon>Pseudomonadaceae</taxon>
        <taxon>Pseudomonas</taxon>
        <taxon>Pseudomonas syringae</taxon>
    </lineage>
</organism>
<name>A0A656K2H7_PSESF</name>
<keyword evidence="1" id="KW-0812">Transmembrane</keyword>
<evidence type="ECO:0000313" key="2">
    <source>
        <dbReference type="EMBL" id="EPN66344.1"/>
    </source>
</evidence>
<dbReference type="GO" id="GO:0016301">
    <property type="term" value="F:kinase activity"/>
    <property type="evidence" value="ECO:0007669"/>
    <property type="project" value="UniProtKB-KW"/>
</dbReference>
<dbReference type="Proteomes" id="UP000018849">
    <property type="component" value="Unassembled WGS sequence"/>
</dbReference>
<keyword evidence="2" id="KW-0808">Transferase</keyword>
<evidence type="ECO:0000256" key="1">
    <source>
        <dbReference type="SAM" id="Phobius"/>
    </source>
</evidence>
<feature type="non-terminal residue" evidence="2">
    <location>
        <position position="118"/>
    </location>
</feature>
<evidence type="ECO:0000313" key="3">
    <source>
        <dbReference type="Proteomes" id="UP000018849"/>
    </source>
</evidence>
<dbReference type="AlphaFoldDB" id="A0A656K2H7"/>
<reference evidence="2 3" key="1">
    <citation type="journal article" date="2013" name="PLoS Pathog.">
        <title>Genomic analysis of the Kiwifruit pathogen Pseudomonas syringae pv. actinidiae provides insight into the origins of an emergent plant disease.</title>
        <authorList>
            <person name="McCann H.C."/>
            <person name="Rikkerink E.H."/>
            <person name="Bertels F."/>
            <person name="Fiers M."/>
            <person name="Lu A."/>
            <person name="Rees-George J."/>
            <person name="Andersen M.T."/>
            <person name="Gleave A.P."/>
            <person name="Haubold B."/>
            <person name="Wohlers M.W."/>
            <person name="Guttman D.S."/>
            <person name="Wang P.W."/>
            <person name="Straub C."/>
            <person name="Vanneste J.L."/>
            <person name="Rainey P.B."/>
            <person name="Templeton M.D."/>
        </authorList>
    </citation>
    <scope>NUCLEOTIDE SEQUENCE [LARGE SCALE GENOMIC DNA]</scope>
    <source>
        <strain evidence="2 3">ICMP 19096</strain>
    </source>
</reference>
<gene>
    <name evidence="2" type="ORF">A245_06424</name>
</gene>
<dbReference type="EMBL" id="AOKF01000530">
    <property type="protein sequence ID" value="EPN66344.1"/>
    <property type="molecule type" value="Genomic_DNA"/>
</dbReference>
<keyword evidence="1" id="KW-1133">Transmembrane helix</keyword>
<accession>A0A656K2H7</accession>
<keyword evidence="1" id="KW-0472">Membrane</keyword>
<feature type="transmembrane region" description="Helical" evidence="1">
    <location>
        <begin position="12"/>
        <end position="37"/>
    </location>
</feature>
<keyword evidence="2" id="KW-0418">Kinase</keyword>